<keyword evidence="1" id="KW-0479">Metal-binding</keyword>
<dbReference type="SUPFAM" id="SSF57850">
    <property type="entry name" value="RING/U-box"/>
    <property type="match status" value="1"/>
</dbReference>
<sequence>MTMERVPGSGFERLLDQLAQIEINGLAGHGFKHPPASKSAIESMPTVEISASHVRMDIHCAVCMEAFELGGEVREMPCKHLYHQDCIFMWLSLHYKLLGTSTFERTLTDVVLVVTSTLTLLTIEKNFAGETQKLAPELIVEGKRSVDLESSSSLLNLLKAEGSSFF</sequence>
<keyword evidence="2" id="KW-0863">Zinc-finger</keyword>
<dbReference type="Gene3D" id="3.30.40.10">
    <property type="entry name" value="Zinc/RING finger domain, C3HC4 (zinc finger)"/>
    <property type="match status" value="1"/>
</dbReference>
<dbReference type="Proteomes" id="UP001412067">
    <property type="component" value="Unassembled WGS sequence"/>
</dbReference>
<dbReference type="PANTHER" id="PTHR15710">
    <property type="entry name" value="E3 UBIQUITIN-PROTEIN LIGASE PRAJA"/>
    <property type="match status" value="1"/>
</dbReference>
<comment type="caution">
    <text evidence="5">The sequence shown here is derived from an EMBL/GenBank/DDBJ whole genome shotgun (WGS) entry which is preliminary data.</text>
</comment>
<evidence type="ECO:0000256" key="2">
    <source>
        <dbReference type="ARBA" id="ARBA00022771"/>
    </source>
</evidence>
<protein>
    <submittedName>
        <fullName evidence="5">E3 ubiquitin-protein ligase RING1</fullName>
    </submittedName>
</protein>
<evidence type="ECO:0000256" key="3">
    <source>
        <dbReference type="ARBA" id="ARBA00022833"/>
    </source>
</evidence>
<keyword evidence="3" id="KW-0862">Zinc</keyword>
<keyword evidence="6" id="KW-1185">Reference proteome</keyword>
<reference evidence="5 6" key="1">
    <citation type="journal article" date="2022" name="Nat. Plants">
        <title>Genomes of leafy and leafless Platanthera orchids illuminate the evolution of mycoheterotrophy.</title>
        <authorList>
            <person name="Li M.H."/>
            <person name="Liu K.W."/>
            <person name="Li Z."/>
            <person name="Lu H.C."/>
            <person name="Ye Q.L."/>
            <person name="Zhang D."/>
            <person name="Wang J.Y."/>
            <person name="Li Y.F."/>
            <person name="Zhong Z.M."/>
            <person name="Liu X."/>
            <person name="Yu X."/>
            <person name="Liu D.K."/>
            <person name="Tu X.D."/>
            <person name="Liu B."/>
            <person name="Hao Y."/>
            <person name="Liao X.Y."/>
            <person name="Jiang Y.T."/>
            <person name="Sun W.H."/>
            <person name="Chen J."/>
            <person name="Chen Y.Q."/>
            <person name="Ai Y."/>
            <person name="Zhai J.W."/>
            <person name="Wu S.S."/>
            <person name="Zhou Z."/>
            <person name="Hsiao Y.Y."/>
            <person name="Wu W.L."/>
            <person name="Chen Y.Y."/>
            <person name="Lin Y.F."/>
            <person name="Hsu J.L."/>
            <person name="Li C.Y."/>
            <person name="Wang Z.W."/>
            <person name="Zhao X."/>
            <person name="Zhong W.Y."/>
            <person name="Ma X.K."/>
            <person name="Ma L."/>
            <person name="Huang J."/>
            <person name="Chen G.Z."/>
            <person name="Huang M.Z."/>
            <person name="Huang L."/>
            <person name="Peng D.H."/>
            <person name="Luo Y.B."/>
            <person name="Zou S.Q."/>
            <person name="Chen S.P."/>
            <person name="Lan S."/>
            <person name="Tsai W.C."/>
            <person name="Van de Peer Y."/>
            <person name="Liu Z.J."/>
        </authorList>
    </citation>
    <scope>NUCLEOTIDE SEQUENCE [LARGE SCALE GENOMIC DNA]</scope>
    <source>
        <strain evidence="5">Lor288</strain>
    </source>
</reference>
<accession>A0ABR2LJJ8</accession>
<evidence type="ECO:0000259" key="4">
    <source>
        <dbReference type="Pfam" id="PF17123"/>
    </source>
</evidence>
<organism evidence="5 6">
    <name type="scientific">Platanthera guangdongensis</name>
    <dbReference type="NCBI Taxonomy" id="2320717"/>
    <lineage>
        <taxon>Eukaryota</taxon>
        <taxon>Viridiplantae</taxon>
        <taxon>Streptophyta</taxon>
        <taxon>Embryophyta</taxon>
        <taxon>Tracheophyta</taxon>
        <taxon>Spermatophyta</taxon>
        <taxon>Magnoliopsida</taxon>
        <taxon>Liliopsida</taxon>
        <taxon>Asparagales</taxon>
        <taxon>Orchidaceae</taxon>
        <taxon>Orchidoideae</taxon>
        <taxon>Orchideae</taxon>
        <taxon>Orchidinae</taxon>
        <taxon>Platanthera</taxon>
    </lineage>
</organism>
<dbReference type="InterPro" id="IPR001841">
    <property type="entry name" value="Znf_RING"/>
</dbReference>
<dbReference type="EMBL" id="JBBWWR010000019">
    <property type="protein sequence ID" value="KAK8942279.1"/>
    <property type="molecule type" value="Genomic_DNA"/>
</dbReference>
<dbReference type="Pfam" id="PF17123">
    <property type="entry name" value="zf-RING_11"/>
    <property type="match status" value="1"/>
</dbReference>
<dbReference type="PANTHER" id="PTHR15710:SF217">
    <property type="entry name" value="E3 UBIQUITIN-PROTEIN LIGASE RDUF2"/>
    <property type="match status" value="1"/>
</dbReference>
<dbReference type="InterPro" id="IPR013083">
    <property type="entry name" value="Znf_RING/FYVE/PHD"/>
</dbReference>
<feature type="domain" description="RING-type" evidence="4">
    <location>
        <begin position="60"/>
        <end position="87"/>
    </location>
</feature>
<proteinExistence type="predicted"/>
<evidence type="ECO:0000256" key="1">
    <source>
        <dbReference type="ARBA" id="ARBA00022723"/>
    </source>
</evidence>
<gene>
    <name evidence="5" type="primary">RING1</name>
    <name evidence="5" type="ORF">KSP40_PGU000606</name>
</gene>
<name>A0ABR2LJJ8_9ASPA</name>
<evidence type="ECO:0000313" key="6">
    <source>
        <dbReference type="Proteomes" id="UP001412067"/>
    </source>
</evidence>
<evidence type="ECO:0000313" key="5">
    <source>
        <dbReference type="EMBL" id="KAK8942279.1"/>
    </source>
</evidence>